<evidence type="ECO:0000313" key="5">
    <source>
        <dbReference type="Proteomes" id="UP000238375"/>
    </source>
</evidence>
<evidence type="ECO:0000313" key="4">
    <source>
        <dbReference type="EMBL" id="PRY47044.1"/>
    </source>
</evidence>
<gene>
    <name evidence="4" type="ORF">CLV58_101108</name>
</gene>
<dbReference type="PROSITE" id="PS51186">
    <property type="entry name" value="GNAT"/>
    <property type="match status" value="1"/>
</dbReference>
<dbReference type="OrthoDB" id="5197788at2"/>
<dbReference type="PANTHER" id="PTHR43877">
    <property type="entry name" value="AMINOALKYLPHOSPHONATE N-ACETYLTRANSFERASE-RELATED-RELATED"/>
    <property type="match status" value="1"/>
</dbReference>
<dbReference type="InterPro" id="IPR016181">
    <property type="entry name" value="Acyl_CoA_acyltransferase"/>
</dbReference>
<dbReference type="InterPro" id="IPR050832">
    <property type="entry name" value="Bact_Acetyltransf"/>
</dbReference>
<proteinExistence type="predicted"/>
<dbReference type="CDD" id="cd04301">
    <property type="entry name" value="NAT_SF"/>
    <property type="match status" value="1"/>
</dbReference>
<keyword evidence="5" id="KW-1185">Reference proteome</keyword>
<organism evidence="4 5">
    <name type="scientific">Spirosoma oryzae</name>
    <dbReference type="NCBI Taxonomy" id="1469603"/>
    <lineage>
        <taxon>Bacteria</taxon>
        <taxon>Pseudomonadati</taxon>
        <taxon>Bacteroidota</taxon>
        <taxon>Cytophagia</taxon>
        <taxon>Cytophagales</taxon>
        <taxon>Cytophagaceae</taxon>
        <taxon>Spirosoma</taxon>
    </lineage>
</organism>
<evidence type="ECO:0000259" key="3">
    <source>
        <dbReference type="PROSITE" id="PS51186"/>
    </source>
</evidence>
<dbReference type="RefSeq" id="WP_106135808.1">
    <property type="nucleotide sequence ID" value="NZ_PVTE01000001.1"/>
</dbReference>
<keyword evidence="2" id="KW-0012">Acyltransferase</keyword>
<feature type="domain" description="N-acetyltransferase" evidence="3">
    <location>
        <begin position="1"/>
        <end position="145"/>
    </location>
</feature>
<comment type="caution">
    <text evidence="4">The sequence shown here is derived from an EMBL/GenBank/DDBJ whole genome shotgun (WGS) entry which is preliminary data.</text>
</comment>
<dbReference type="Gene3D" id="3.40.630.30">
    <property type="match status" value="1"/>
</dbReference>
<dbReference type="AlphaFoldDB" id="A0A2T0TMT2"/>
<evidence type="ECO:0000256" key="1">
    <source>
        <dbReference type="ARBA" id="ARBA00022679"/>
    </source>
</evidence>
<name>A0A2T0TMT2_9BACT</name>
<accession>A0A2T0TMT2</accession>
<sequence length="148" mass="16142">MALRIDTARPDEREAVTTLLRKTGLLTDDLPTDLSGFILAWDGDELVGVAGLEHHAAVGLLRSVAVDPAHRNTGMAAQLIERLLATADAAHIQPIYLITTTAERYFSRHAFTPVHRDDVPDAIRQTRQFSGLCPASAVVMKRIAPQPL</sequence>
<protein>
    <submittedName>
        <fullName evidence="4">Amino-acid N-acetyltransferase</fullName>
    </submittedName>
</protein>
<dbReference type="Pfam" id="PF00583">
    <property type="entry name" value="Acetyltransf_1"/>
    <property type="match status" value="1"/>
</dbReference>
<dbReference type="NCBIfam" id="NF040501">
    <property type="entry name" value="resist_ArsN2"/>
    <property type="match status" value="1"/>
</dbReference>
<dbReference type="GO" id="GO:0016747">
    <property type="term" value="F:acyltransferase activity, transferring groups other than amino-acyl groups"/>
    <property type="evidence" value="ECO:0007669"/>
    <property type="project" value="InterPro"/>
</dbReference>
<dbReference type="EMBL" id="PVTE01000001">
    <property type="protein sequence ID" value="PRY47044.1"/>
    <property type="molecule type" value="Genomic_DNA"/>
</dbReference>
<dbReference type="InterPro" id="IPR000182">
    <property type="entry name" value="GNAT_dom"/>
</dbReference>
<dbReference type="SUPFAM" id="SSF55729">
    <property type="entry name" value="Acyl-CoA N-acyltransferases (Nat)"/>
    <property type="match status" value="1"/>
</dbReference>
<keyword evidence="1 4" id="KW-0808">Transferase</keyword>
<reference evidence="4 5" key="1">
    <citation type="submission" date="2018-03" db="EMBL/GenBank/DDBJ databases">
        <title>Genomic Encyclopedia of Archaeal and Bacterial Type Strains, Phase II (KMG-II): from individual species to whole genera.</title>
        <authorList>
            <person name="Goeker M."/>
        </authorList>
    </citation>
    <scope>NUCLEOTIDE SEQUENCE [LARGE SCALE GENOMIC DNA]</scope>
    <source>
        <strain evidence="4 5">DSM 28354</strain>
    </source>
</reference>
<evidence type="ECO:0000256" key="2">
    <source>
        <dbReference type="ARBA" id="ARBA00023315"/>
    </source>
</evidence>
<dbReference type="Proteomes" id="UP000238375">
    <property type="component" value="Unassembled WGS sequence"/>
</dbReference>